<protein>
    <recommendedName>
        <fullName evidence="8">Major facilitator superfamily (MFS) profile domain-containing protein</fullName>
    </recommendedName>
</protein>
<sequence length="905" mass="100542">MEHRYHLSSSKICFIPQRYVIALMTMCALTTLYNLRIFVPKAYQHMVVKPKGAKRNISKCPEPPAANKSLQQFHDPVFPWSPLEQKITARCFFAGYFVGHFPGGIISDLYGGKHVMTSAIVVSSFTTLVTPIIYRKTNGQVILVSCMRVLMGISIGLIFPSAHSIISQWCPARDRGKITGIIFAATQWSITINNLVTNNLIIAMDSWASSYYFYGSMGMVLLLFWVLFTSSSPQDCRYLDHKEFRYLSTELAGHVQFGRKPIPWVRLLKSLPLWSLVLAQIGHTWIWHGMAQDLPKYLKDVLKINILKSDLMASLPYAFMSLTTIFMGWVSDCLINRNIIEATTLRKAFTTFGAMGPGIFIVAAGYDGYLSCNKNTAIMIFTVALCTMSCYYAGTRVNCFDLAPNYSGIIMGLANGLGALPGIVAPLIADTFTKKESIYGWMYVFWTHLLILAFTNILFVFFGSAEEQPWNLGLDNEDTYSAYISCLPQRYVTALMLFIGVYSSYIILIMPVKVLPHIAVPLTTGPSASSACNRTTNWTFVPISKTLYSWDLKAIKLTRGSFFIGYMLFLIPAGVISDKYGGKTILSVSTLAAAINSIVTPSLIKISNGNYILVAVLRIIAGLASASLFPSINSIMSYWVPLCDRGKLSAVVYSGTVFASLVNNVATHRIVYTTRSWAAVYYIYGSIALVWAVFFHLLCSSHPWNNRFVTQDELGFLERNLGSSVTLGAKPIPWKSIMQSGPVWALIFAHVAHIWIWFVMVVNIPEYLNQVIRLDFAESASLLIYAYLTMAVLVVFFGFLVDYLIKKEVVSLINLRIIFSTFGLVGPGIFTLSAAYSGCNKTTVSVTVGSALATMSCYYAGTWANSLEIAPNYSGVIMGFANVVASLSWVILPEVMENHMRHVVP</sequence>
<keyword evidence="3 7" id="KW-0812">Transmembrane</keyword>
<dbReference type="PANTHER" id="PTHR11662:SF415">
    <property type="entry name" value="AT30085P-RELATED"/>
    <property type="match status" value="1"/>
</dbReference>
<feature type="transmembrane region" description="Helical" evidence="7">
    <location>
        <begin position="140"/>
        <end position="166"/>
    </location>
</feature>
<dbReference type="PROSITE" id="PS50850">
    <property type="entry name" value="MFS"/>
    <property type="match status" value="2"/>
</dbReference>
<feature type="transmembrane region" description="Helical" evidence="7">
    <location>
        <begin position="557"/>
        <end position="577"/>
    </location>
</feature>
<evidence type="ECO:0000256" key="1">
    <source>
        <dbReference type="ARBA" id="ARBA00004141"/>
    </source>
</evidence>
<feature type="transmembrane region" description="Helical" evidence="7">
    <location>
        <begin position="817"/>
        <end position="836"/>
    </location>
</feature>
<evidence type="ECO:0000259" key="8">
    <source>
        <dbReference type="PROSITE" id="PS50850"/>
    </source>
</evidence>
<dbReference type="InterPro" id="IPR050382">
    <property type="entry name" value="MFS_Na/Anion_cotransporter"/>
</dbReference>
<accession>D6WY05</accession>
<dbReference type="FunFam" id="1.20.1250.20:FF:000003">
    <property type="entry name" value="Solute carrier family 17 member 3"/>
    <property type="match status" value="1"/>
</dbReference>
<feature type="transmembrane region" description="Helical" evidence="7">
    <location>
        <begin position="115"/>
        <end position="134"/>
    </location>
</feature>
<keyword evidence="4" id="KW-0769">Symport</keyword>
<dbReference type="InterPro" id="IPR011701">
    <property type="entry name" value="MFS"/>
</dbReference>
<feature type="transmembrane region" description="Helical" evidence="7">
    <location>
        <begin position="650"/>
        <end position="672"/>
    </location>
</feature>
<keyword evidence="10" id="KW-1185">Reference proteome</keyword>
<evidence type="ECO:0000256" key="3">
    <source>
        <dbReference type="ARBA" id="ARBA00022692"/>
    </source>
</evidence>
<feature type="transmembrane region" description="Helical" evidence="7">
    <location>
        <begin position="784"/>
        <end position="805"/>
    </location>
</feature>
<keyword evidence="2" id="KW-0813">Transport</keyword>
<dbReference type="Pfam" id="PF07690">
    <property type="entry name" value="MFS_1"/>
    <property type="match status" value="2"/>
</dbReference>
<gene>
    <name evidence="9" type="primary">AUGUSTUS-3.0.2_06633</name>
    <name evidence="9" type="ORF">TcasGA2_TC006633</name>
</gene>
<dbReference type="GO" id="GO:0015293">
    <property type="term" value="F:symporter activity"/>
    <property type="evidence" value="ECO:0007669"/>
    <property type="project" value="UniProtKB-KW"/>
</dbReference>
<dbReference type="FunFam" id="1.20.1250.20:FF:000058">
    <property type="entry name" value="ascorbate transporter, chloroplastic isoform X1"/>
    <property type="match status" value="1"/>
</dbReference>
<feature type="transmembrane region" description="Helical" evidence="7">
    <location>
        <begin position="211"/>
        <end position="228"/>
    </location>
</feature>
<feature type="transmembrane region" description="Helical" evidence="7">
    <location>
        <begin position="610"/>
        <end position="629"/>
    </location>
</feature>
<keyword evidence="6 7" id="KW-0472">Membrane</keyword>
<feature type="transmembrane region" description="Helical" evidence="7">
    <location>
        <begin position="317"/>
        <end position="336"/>
    </location>
</feature>
<feature type="transmembrane region" description="Helical" evidence="7">
    <location>
        <begin position="406"/>
        <end position="429"/>
    </location>
</feature>
<dbReference type="PROSITE" id="PS00217">
    <property type="entry name" value="SUGAR_TRANSPORT_2"/>
    <property type="match status" value="1"/>
</dbReference>
<dbReference type="InterPro" id="IPR005829">
    <property type="entry name" value="Sugar_transporter_CS"/>
</dbReference>
<comment type="subcellular location">
    <subcellularLocation>
        <location evidence="1">Membrane</location>
        <topology evidence="1">Multi-pass membrane protein</topology>
    </subcellularLocation>
</comment>
<feature type="transmembrane region" description="Helical" evidence="7">
    <location>
        <begin position="873"/>
        <end position="892"/>
    </location>
</feature>
<feature type="transmembrane region" description="Helical" evidence="7">
    <location>
        <begin position="378"/>
        <end position="394"/>
    </location>
</feature>
<dbReference type="InterPro" id="IPR036259">
    <property type="entry name" value="MFS_trans_sf"/>
</dbReference>
<dbReference type="Proteomes" id="UP000007266">
    <property type="component" value="Linkage group 8"/>
</dbReference>
<feature type="transmembrane region" description="Helical" evidence="7">
    <location>
        <begin position="491"/>
        <end position="512"/>
    </location>
</feature>
<dbReference type="InterPro" id="IPR020846">
    <property type="entry name" value="MFS_dom"/>
</dbReference>
<dbReference type="FunFam" id="1.20.1250.20:FF:000059">
    <property type="entry name" value="Solute carrier family 17 member 9"/>
    <property type="match status" value="1"/>
</dbReference>
<keyword evidence="5 7" id="KW-1133">Transmembrane helix</keyword>
<evidence type="ECO:0000313" key="9">
    <source>
        <dbReference type="EMBL" id="EFA08926.2"/>
    </source>
</evidence>
<evidence type="ECO:0000256" key="5">
    <source>
        <dbReference type="ARBA" id="ARBA00022989"/>
    </source>
</evidence>
<evidence type="ECO:0000256" key="4">
    <source>
        <dbReference type="ARBA" id="ARBA00022847"/>
    </source>
</evidence>
<reference evidence="9 10" key="2">
    <citation type="journal article" date="2010" name="Nucleic Acids Res.">
        <title>BeetleBase in 2010: revisions to provide comprehensive genomic information for Tribolium castaneum.</title>
        <authorList>
            <person name="Kim H.S."/>
            <person name="Murphy T."/>
            <person name="Xia J."/>
            <person name="Caragea D."/>
            <person name="Park Y."/>
            <person name="Beeman R.W."/>
            <person name="Lorenzen M.D."/>
            <person name="Butcher S."/>
            <person name="Manak J.R."/>
            <person name="Brown S.J."/>
        </authorList>
    </citation>
    <scope>GENOME REANNOTATION</scope>
    <source>
        <strain evidence="9 10">Georgia GA2</strain>
    </source>
</reference>
<proteinExistence type="predicted"/>
<dbReference type="GO" id="GO:0022857">
    <property type="term" value="F:transmembrane transporter activity"/>
    <property type="evidence" value="ECO:0000318"/>
    <property type="project" value="GO_Central"/>
</dbReference>
<dbReference type="eggNOG" id="KOG2532">
    <property type="taxonomic scope" value="Eukaryota"/>
</dbReference>
<feature type="transmembrane region" description="Helical" evidence="7">
    <location>
        <begin position="678"/>
        <end position="698"/>
    </location>
</feature>
<evidence type="ECO:0000256" key="7">
    <source>
        <dbReference type="SAM" id="Phobius"/>
    </source>
</evidence>
<organism evidence="9 10">
    <name type="scientific">Tribolium castaneum</name>
    <name type="common">Red flour beetle</name>
    <dbReference type="NCBI Taxonomy" id="7070"/>
    <lineage>
        <taxon>Eukaryota</taxon>
        <taxon>Metazoa</taxon>
        <taxon>Ecdysozoa</taxon>
        <taxon>Arthropoda</taxon>
        <taxon>Hexapoda</taxon>
        <taxon>Insecta</taxon>
        <taxon>Pterygota</taxon>
        <taxon>Neoptera</taxon>
        <taxon>Endopterygota</taxon>
        <taxon>Coleoptera</taxon>
        <taxon>Polyphaga</taxon>
        <taxon>Cucujiformia</taxon>
        <taxon>Tenebrionidae</taxon>
        <taxon>Tenebrionidae incertae sedis</taxon>
        <taxon>Tribolium</taxon>
    </lineage>
</organism>
<reference evidence="9 10" key="1">
    <citation type="journal article" date="2008" name="Nature">
        <title>The genome of the model beetle and pest Tribolium castaneum.</title>
        <authorList>
            <consortium name="Tribolium Genome Sequencing Consortium"/>
            <person name="Richards S."/>
            <person name="Gibbs R.A."/>
            <person name="Weinstock G.M."/>
            <person name="Brown S.J."/>
            <person name="Denell R."/>
            <person name="Beeman R.W."/>
            <person name="Gibbs R."/>
            <person name="Beeman R.W."/>
            <person name="Brown S.J."/>
            <person name="Bucher G."/>
            <person name="Friedrich M."/>
            <person name="Grimmelikhuijzen C.J."/>
            <person name="Klingler M."/>
            <person name="Lorenzen M."/>
            <person name="Richards S."/>
            <person name="Roth S."/>
            <person name="Schroder R."/>
            <person name="Tautz D."/>
            <person name="Zdobnov E.M."/>
            <person name="Muzny D."/>
            <person name="Gibbs R.A."/>
            <person name="Weinstock G.M."/>
            <person name="Attaway T."/>
            <person name="Bell S."/>
            <person name="Buhay C.J."/>
            <person name="Chandrabose M.N."/>
            <person name="Chavez D."/>
            <person name="Clerk-Blankenburg K.P."/>
            <person name="Cree A."/>
            <person name="Dao M."/>
            <person name="Davis C."/>
            <person name="Chacko J."/>
            <person name="Dinh H."/>
            <person name="Dugan-Rocha S."/>
            <person name="Fowler G."/>
            <person name="Garner T.T."/>
            <person name="Garnes J."/>
            <person name="Gnirke A."/>
            <person name="Hawes A."/>
            <person name="Hernandez J."/>
            <person name="Hines S."/>
            <person name="Holder M."/>
            <person name="Hume J."/>
            <person name="Jhangiani S.N."/>
            <person name="Joshi V."/>
            <person name="Khan Z.M."/>
            <person name="Jackson L."/>
            <person name="Kovar C."/>
            <person name="Kowis A."/>
            <person name="Lee S."/>
            <person name="Lewis L.R."/>
            <person name="Margolis J."/>
            <person name="Morgan M."/>
            <person name="Nazareth L.V."/>
            <person name="Nguyen N."/>
            <person name="Okwuonu G."/>
            <person name="Parker D."/>
            <person name="Richards S."/>
            <person name="Ruiz S.J."/>
            <person name="Santibanez J."/>
            <person name="Savard J."/>
            <person name="Scherer S.E."/>
            <person name="Schneider B."/>
            <person name="Sodergren E."/>
            <person name="Tautz D."/>
            <person name="Vattahil S."/>
            <person name="Villasana D."/>
            <person name="White C.S."/>
            <person name="Wright R."/>
            <person name="Park Y."/>
            <person name="Beeman R.W."/>
            <person name="Lord J."/>
            <person name="Oppert B."/>
            <person name="Lorenzen M."/>
            <person name="Brown S."/>
            <person name="Wang L."/>
            <person name="Savard J."/>
            <person name="Tautz D."/>
            <person name="Richards S."/>
            <person name="Weinstock G."/>
            <person name="Gibbs R.A."/>
            <person name="Liu Y."/>
            <person name="Worley K."/>
            <person name="Weinstock G."/>
            <person name="Elsik C.G."/>
            <person name="Reese J.T."/>
            <person name="Elhaik E."/>
            <person name="Landan G."/>
            <person name="Graur D."/>
            <person name="Arensburger P."/>
            <person name="Atkinson P."/>
            <person name="Beeman R.W."/>
            <person name="Beidler J."/>
            <person name="Brown S.J."/>
            <person name="Demuth J.P."/>
            <person name="Drury D.W."/>
            <person name="Du Y.Z."/>
            <person name="Fujiwara H."/>
            <person name="Lorenzen M."/>
            <person name="Maselli V."/>
            <person name="Osanai M."/>
            <person name="Park Y."/>
            <person name="Robertson H.M."/>
            <person name="Tu Z."/>
            <person name="Wang J.J."/>
            <person name="Wang S."/>
            <person name="Richards S."/>
            <person name="Song H."/>
            <person name="Zhang L."/>
            <person name="Sodergren E."/>
            <person name="Werner D."/>
            <person name="Stanke M."/>
            <person name="Morgenstern B."/>
            <person name="Solovyev V."/>
            <person name="Kosarev P."/>
            <person name="Brown G."/>
            <person name="Chen H.C."/>
            <person name="Ermolaeva O."/>
            <person name="Hlavina W."/>
            <person name="Kapustin Y."/>
            <person name="Kiryutin B."/>
            <person name="Kitts P."/>
            <person name="Maglott D."/>
            <person name="Pruitt K."/>
            <person name="Sapojnikov V."/>
            <person name="Souvorov A."/>
            <person name="Mackey A.J."/>
            <person name="Waterhouse R.M."/>
            <person name="Wyder S."/>
            <person name="Zdobnov E.M."/>
            <person name="Zdobnov E.M."/>
            <person name="Wyder S."/>
            <person name="Kriventseva E.V."/>
            <person name="Kadowaki T."/>
            <person name="Bork P."/>
            <person name="Aranda M."/>
            <person name="Bao R."/>
            <person name="Beermann A."/>
            <person name="Berns N."/>
            <person name="Bolognesi R."/>
            <person name="Bonneton F."/>
            <person name="Bopp D."/>
            <person name="Brown S.J."/>
            <person name="Bucher G."/>
            <person name="Butts T."/>
            <person name="Chaumot A."/>
            <person name="Denell R.E."/>
            <person name="Ferrier D.E."/>
            <person name="Friedrich M."/>
            <person name="Gordon C.M."/>
            <person name="Jindra M."/>
            <person name="Klingler M."/>
            <person name="Lan Q."/>
            <person name="Lattorff H.M."/>
            <person name="Laudet V."/>
            <person name="von Levetsow C."/>
            <person name="Liu Z."/>
            <person name="Lutz R."/>
            <person name="Lynch J.A."/>
            <person name="da Fonseca R.N."/>
            <person name="Posnien N."/>
            <person name="Reuter R."/>
            <person name="Roth S."/>
            <person name="Savard J."/>
            <person name="Schinko J.B."/>
            <person name="Schmitt C."/>
            <person name="Schoppmeier M."/>
            <person name="Schroder R."/>
            <person name="Shippy T.D."/>
            <person name="Simonnet F."/>
            <person name="Marques-Souza H."/>
            <person name="Tautz D."/>
            <person name="Tomoyasu Y."/>
            <person name="Trauner J."/>
            <person name="Van der Zee M."/>
            <person name="Vervoort M."/>
            <person name="Wittkopp N."/>
            <person name="Wimmer E.A."/>
            <person name="Yang X."/>
            <person name="Jones A.K."/>
            <person name="Sattelle D.B."/>
            <person name="Ebert P.R."/>
            <person name="Nelson D."/>
            <person name="Scott J.G."/>
            <person name="Beeman R.W."/>
            <person name="Muthukrishnan S."/>
            <person name="Kramer K.J."/>
            <person name="Arakane Y."/>
            <person name="Beeman R.W."/>
            <person name="Zhu Q."/>
            <person name="Hogenkamp D."/>
            <person name="Dixit R."/>
            <person name="Oppert B."/>
            <person name="Jiang H."/>
            <person name="Zou Z."/>
            <person name="Marshall J."/>
            <person name="Elpidina E."/>
            <person name="Vinokurov K."/>
            <person name="Oppert C."/>
            <person name="Zou Z."/>
            <person name="Evans J."/>
            <person name="Lu Z."/>
            <person name="Zhao P."/>
            <person name="Sumathipala N."/>
            <person name="Altincicek B."/>
            <person name="Vilcinskas A."/>
            <person name="Williams M."/>
            <person name="Hultmark D."/>
            <person name="Hetru C."/>
            <person name="Jiang H."/>
            <person name="Grimmelikhuijzen C.J."/>
            <person name="Hauser F."/>
            <person name="Cazzamali G."/>
            <person name="Williamson M."/>
            <person name="Park Y."/>
            <person name="Li B."/>
            <person name="Tanaka Y."/>
            <person name="Predel R."/>
            <person name="Neupert S."/>
            <person name="Schachtner J."/>
            <person name="Verleyen P."/>
            <person name="Raible F."/>
            <person name="Bork P."/>
            <person name="Friedrich M."/>
            <person name="Walden K.K."/>
            <person name="Robertson H.M."/>
            <person name="Angeli S."/>
            <person name="Foret S."/>
            <person name="Bucher G."/>
            <person name="Schuetz S."/>
            <person name="Maleszka R."/>
            <person name="Wimmer E.A."/>
            <person name="Beeman R.W."/>
            <person name="Lorenzen M."/>
            <person name="Tomoyasu Y."/>
            <person name="Miller S.C."/>
            <person name="Grossmann D."/>
            <person name="Bucher G."/>
        </authorList>
    </citation>
    <scope>NUCLEOTIDE SEQUENCE [LARGE SCALE GENOMIC DNA]</scope>
    <source>
        <strain evidence="9 10">Georgia GA2</strain>
    </source>
</reference>
<feature type="transmembrane region" description="Helical" evidence="7">
    <location>
        <begin position="842"/>
        <end position="861"/>
    </location>
</feature>
<dbReference type="InParanoid" id="D6WY05"/>
<dbReference type="HOGENOM" id="CLU_001265_5_0_1"/>
<dbReference type="STRING" id="7070.D6WY05"/>
<feature type="transmembrane region" description="Helical" evidence="7">
    <location>
        <begin position="348"/>
        <end position="366"/>
    </location>
</feature>
<feature type="transmembrane region" description="Helical" evidence="7">
    <location>
        <begin position="20"/>
        <end position="39"/>
    </location>
</feature>
<dbReference type="SUPFAM" id="SSF103473">
    <property type="entry name" value="MFS general substrate transporter"/>
    <property type="match status" value="2"/>
</dbReference>
<evidence type="ECO:0000256" key="2">
    <source>
        <dbReference type="ARBA" id="ARBA00022448"/>
    </source>
</evidence>
<feature type="transmembrane region" description="Helical" evidence="7">
    <location>
        <begin position="178"/>
        <end position="196"/>
    </location>
</feature>
<dbReference type="Gene3D" id="1.20.1250.20">
    <property type="entry name" value="MFS general substrate transporter like domains"/>
    <property type="match status" value="4"/>
</dbReference>
<evidence type="ECO:0000313" key="10">
    <source>
        <dbReference type="Proteomes" id="UP000007266"/>
    </source>
</evidence>
<dbReference type="GO" id="GO:0005886">
    <property type="term" value="C:plasma membrane"/>
    <property type="evidence" value="ECO:0000318"/>
    <property type="project" value="GO_Central"/>
</dbReference>
<feature type="transmembrane region" description="Helical" evidence="7">
    <location>
        <begin position="441"/>
        <end position="462"/>
    </location>
</feature>
<name>D6WY05_TRICA</name>
<feature type="transmembrane region" description="Helical" evidence="7">
    <location>
        <begin position="743"/>
        <end position="764"/>
    </location>
</feature>
<feature type="domain" description="Major facilitator superfamily (MFS) profile" evidence="8">
    <location>
        <begin position="489"/>
        <end position="905"/>
    </location>
</feature>
<dbReference type="PANTHER" id="PTHR11662">
    <property type="entry name" value="SOLUTE CARRIER FAMILY 17"/>
    <property type="match status" value="1"/>
</dbReference>
<dbReference type="EMBL" id="KQ971362">
    <property type="protein sequence ID" value="EFA08926.2"/>
    <property type="molecule type" value="Genomic_DNA"/>
</dbReference>
<evidence type="ECO:0000256" key="6">
    <source>
        <dbReference type="ARBA" id="ARBA00023136"/>
    </source>
</evidence>
<feature type="domain" description="Major facilitator superfamily (MFS) profile" evidence="8">
    <location>
        <begin position="20"/>
        <end position="467"/>
    </location>
</feature>
<dbReference type="AlphaFoldDB" id="D6WY05"/>